<feature type="compositionally biased region" description="Basic and acidic residues" evidence="2">
    <location>
        <begin position="31"/>
        <end position="41"/>
    </location>
</feature>
<feature type="compositionally biased region" description="Acidic residues" evidence="2">
    <location>
        <begin position="861"/>
        <end position="876"/>
    </location>
</feature>
<dbReference type="Pfam" id="PF04195">
    <property type="entry name" value="Transposase_28"/>
    <property type="match status" value="1"/>
</dbReference>
<gene>
    <name evidence="4" type="ORF">QYE76_066823</name>
</gene>
<feature type="compositionally biased region" description="Basic and acidic residues" evidence="2">
    <location>
        <begin position="49"/>
        <end position="78"/>
    </location>
</feature>
<name>A0AAD8SD30_LOLMU</name>
<keyword evidence="1" id="KW-0175">Coiled coil</keyword>
<feature type="compositionally biased region" description="Acidic residues" evidence="2">
    <location>
        <begin position="883"/>
        <end position="892"/>
    </location>
</feature>
<reference evidence="4" key="1">
    <citation type="submission" date="2023-07" db="EMBL/GenBank/DDBJ databases">
        <title>A chromosome-level genome assembly of Lolium multiflorum.</title>
        <authorList>
            <person name="Chen Y."/>
            <person name="Copetti D."/>
            <person name="Kolliker R."/>
            <person name="Studer B."/>
        </authorList>
    </citation>
    <scope>NUCLEOTIDE SEQUENCE</scope>
    <source>
        <strain evidence="4">02402/16</strain>
        <tissue evidence="4">Leaf</tissue>
    </source>
</reference>
<dbReference type="PANTHER" id="PTHR33026">
    <property type="entry name" value="OS06G0360600 PROTEIN"/>
    <property type="match status" value="1"/>
</dbReference>
<dbReference type="Proteomes" id="UP001231189">
    <property type="component" value="Unassembled WGS sequence"/>
</dbReference>
<organism evidence="4 5">
    <name type="scientific">Lolium multiflorum</name>
    <name type="common">Italian ryegrass</name>
    <name type="synonym">Lolium perenne subsp. multiflorum</name>
    <dbReference type="NCBI Taxonomy" id="4521"/>
    <lineage>
        <taxon>Eukaryota</taxon>
        <taxon>Viridiplantae</taxon>
        <taxon>Streptophyta</taxon>
        <taxon>Embryophyta</taxon>
        <taxon>Tracheophyta</taxon>
        <taxon>Spermatophyta</taxon>
        <taxon>Magnoliopsida</taxon>
        <taxon>Liliopsida</taxon>
        <taxon>Poales</taxon>
        <taxon>Poaceae</taxon>
        <taxon>BOP clade</taxon>
        <taxon>Pooideae</taxon>
        <taxon>Poodae</taxon>
        <taxon>Poeae</taxon>
        <taxon>Poeae Chloroplast Group 2 (Poeae type)</taxon>
        <taxon>Loliodinae</taxon>
        <taxon>Loliinae</taxon>
        <taxon>Lolium</taxon>
    </lineage>
</organism>
<feature type="compositionally biased region" description="Polar residues" evidence="2">
    <location>
        <begin position="415"/>
        <end position="425"/>
    </location>
</feature>
<comment type="caution">
    <text evidence="4">The sequence shown here is derived from an EMBL/GenBank/DDBJ whole genome shotgun (WGS) entry which is preliminary data.</text>
</comment>
<protein>
    <recommendedName>
        <fullName evidence="3">Transposase (putative) gypsy type domain-containing protein</fullName>
    </recommendedName>
</protein>
<dbReference type="EMBL" id="JAUUTY010000004">
    <property type="protein sequence ID" value="KAK1649018.1"/>
    <property type="molecule type" value="Genomic_DNA"/>
</dbReference>
<evidence type="ECO:0000313" key="4">
    <source>
        <dbReference type="EMBL" id="KAK1649018.1"/>
    </source>
</evidence>
<dbReference type="AlphaFoldDB" id="A0AAD8SD30"/>
<feature type="region of interest" description="Disordered" evidence="2">
    <location>
        <begin position="368"/>
        <end position="524"/>
    </location>
</feature>
<feature type="compositionally biased region" description="Acidic residues" evidence="2">
    <location>
        <begin position="908"/>
        <end position="917"/>
    </location>
</feature>
<feature type="domain" description="Transposase (putative) gypsy type" evidence="3">
    <location>
        <begin position="122"/>
        <end position="188"/>
    </location>
</feature>
<feature type="region of interest" description="Disordered" evidence="2">
    <location>
        <begin position="1"/>
        <end position="80"/>
    </location>
</feature>
<evidence type="ECO:0000259" key="3">
    <source>
        <dbReference type="Pfam" id="PF04195"/>
    </source>
</evidence>
<evidence type="ECO:0000256" key="2">
    <source>
        <dbReference type="SAM" id="MobiDB-lite"/>
    </source>
</evidence>
<evidence type="ECO:0000313" key="5">
    <source>
        <dbReference type="Proteomes" id="UP001231189"/>
    </source>
</evidence>
<accession>A0AAD8SD30</accession>
<sequence length="917" mass="101678">MSSTTPLPTSEPILATPISSAPPPFAPIRLDPSKDSGKETEGTSANPEKTSEADQMEHKAEEVVKKSKARQRDSEARGKWWPCTTSEMELKNLEAEGFLQPGSWRSVPNALAPAPEDNEMVLTKALVERGFSFPPSDFFLEILKVYGLQPHNISPNSVLAISNHVTLCEGHLRVTPELSLFQYYFSVKKEKVRQSTELATCGSITFMIRPGRVYPHTDRHESARYWSGGFFYLKDVSDPASTRKLPPFKNCPATELPAWSHCPHLSDSPQLTRAVRRICKLTEEGLTGKDLTLSWFTKRIQPLQHRDQLMFQYTGRDDPMRATKDNLSADAIDKRIRVLIKTPRELHVHVCNKDIHMNGSGTALEALEETRDAPRPAKRKRAAPSSPSTKHARDTLSIAATRKAEAEKKRLRLIDTSNRAQTDIQQFFRPSGSSENQPPKDPKAPKKKGKPSPATIPVTPEVGVPPKAASAAKPDPKDVINVDDIPEDPAAETAQGDSGKGASASTPPPEQPSATPAEPTAEQYEQKVQLIHATGASQTPSLQKLPLSQRHAEISAMMEKVWGPADTEMKELSDLESGLKVFFAKHKEVRQSTRKLHEDLRVHVLEQMTEIEGLRQTAESSRQAVLCLEARLKEETDKRPTIDALSAKVQVLEAENESLKNFLKESSEKETKEKKELSEKHAREMAELADKLKKSHQRVTTLAAKNKIQEAEAEDIDKLIFPSLGFEWTKDSTLTRTEAYDEARTSIVNLVEACRGIAKSLNLKKAKTTVIDRMTKLMRNVPELIKDWQESSSRGVAALVLATCKAHFPTMKFADVARGVHKDTVMRQLLSEAMGFDRLFAGRVNHSFWYNKYDLPKGFSDPEEGEEAAEEGDEEGSGSSADHDEEDSDFDDGGSGGGSDDGSAYVASDEEQSSENL</sequence>
<feature type="region of interest" description="Disordered" evidence="2">
    <location>
        <begin position="859"/>
        <end position="917"/>
    </location>
</feature>
<dbReference type="InterPro" id="IPR007321">
    <property type="entry name" value="Transposase_28"/>
</dbReference>
<keyword evidence="5" id="KW-1185">Reference proteome</keyword>
<dbReference type="PANTHER" id="PTHR33026:SF7">
    <property type="entry name" value="OS03G0100275 PROTEIN"/>
    <property type="match status" value="1"/>
</dbReference>
<evidence type="ECO:0000256" key="1">
    <source>
        <dbReference type="SAM" id="Coils"/>
    </source>
</evidence>
<proteinExistence type="predicted"/>
<feature type="coiled-coil region" evidence="1">
    <location>
        <begin position="642"/>
        <end position="694"/>
    </location>
</feature>